<dbReference type="InterPro" id="IPR018060">
    <property type="entry name" value="HTH_AraC"/>
</dbReference>
<comment type="caution">
    <text evidence="5">The sequence shown here is derived from an EMBL/GenBank/DDBJ whole genome shotgun (WGS) entry which is preliminary data.</text>
</comment>
<dbReference type="InterPro" id="IPR029062">
    <property type="entry name" value="Class_I_gatase-like"/>
</dbReference>
<dbReference type="SUPFAM" id="SSF52317">
    <property type="entry name" value="Class I glutamine amidotransferase-like"/>
    <property type="match status" value="1"/>
</dbReference>
<dbReference type="SMART" id="SM00342">
    <property type="entry name" value="HTH_ARAC"/>
    <property type="match status" value="1"/>
</dbReference>
<dbReference type="InterPro" id="IPR002818">
    <property type="entry name" value="DJ-1/PfpI"/>
</dbReference>
<evidence type="ECO:0000259" key="4">
    <source>
        <dbReference type="PROSITE" id="PS01124"/>
    </source>
</evidence>
<dbReference type="AlphaFoldDB" id="A0A5C6LLX2"/>
<dbReference type="GO" id="GO:0003700">
    <property type="term" value="F:DNA-binding transcription factor activity"/>
    <property type="evidence" value="ECO:0007669"/>
    <property type="project" value="InterPro"/>
</dbReference>
<dbReference type="PRINTS" id="PR00032">
    <property type="entry name" value="HTHARAC"/>
</dbReference>
<keyword evidence="3" id="KW-0804">Transcription</keyword>
<gene>
    <name evidence="5" type="ORF">FEF09_27275</name>
</gene>
<dbReference type="InterPro" id="IPR009057">
    <property type="entry name" value="Homeodomain-like_sf"/>
</dbReference>
<dbReference type="SUPFAM" id="SSF46689">
    <property type="entry name" value="Homeodomain-like"/>
    <property type="match status" value="2"/>
</dbReference>
<dbReference type="InterPro" id="IPR018062">
    <property type="entry name" value="HTH_AraC-typ_CS"/>
</dbReference>
<dbReference type="PROSITE" id="PS01124">
    <property type="entry name" value="HTH_ARAC_FAMILY_2"/>
    <property type="match status" value="1"/>
</dbReference>
<keyword evidence="2" id="KW-0238">DNA-binding</keyword>
<dbReference type="OrthoDB" id="9803764at2"/>
<dbReference type="InterPro" id="IPR020449">
    <property type="entry name" value="Tscrpt_reg_AraC-type_HTH"/>
</dbReference>
<dbReference type="Proteomes" id="UP000318815">
    <property type="component" value="Unassembled WGS sequence"/>
</dbReference>
<dbReference type="Pfam" id="PF12833">
    <property type="entry name" value="HTH_18"/>
    <property type="match status" value="1"/>
</dbReference>
<name>A0A5C6LLX2_9BACT</name>
<evidence type="ECO:0000313" key="5">
    <source>
        <dbReference type="EMBL" id="TWV93329.1"/>
    </source>
</evidence>
<protein>
    <submittedName>
        <fullName evidence="5">Helix-turn-helix domain-containing protein</fullName>
    </submittedName>
</protein>
<dbReference type="GO" id="GO:0043565">
    <property type="term" value="F:sequence-specific DNA binding"/>
    <property type="evidence" value="ECO:0007669"/>
    <property type="project" value="InterPro"/>
</dbReference>
<evidence type="ECO:0000256" key="1">
    <source>
        <dbReference type="ARBA" id="ARBA00023015"/>
    </source>
</evidence>
<evidence type="ECO:0000313" key="6">
    <source>
        <dbReference type="Proteomes" id="UP000318815"/>
    </source>
</evidence>
<dbReference type="Gene3D" id="1.10.10.60">
    <property type="entry name" value="Homeodomain-like"/>
    <property type="match status" value="2"/>
</dbReference>
<evidence type="ECO:0000256" key="3">
    <source>
        <dbReference type="ARBA" id="ARBA00023163"/>
    </source>
</evidence>
<dbReference type="PROSITE" id="PS00041">
    <property type="entry name" value="HTH_ARAC_FAMILY_1"/>
    <property type="match status" value="1"/>
</dbReference>
<accession>A0A5C6LLX2</accession>
<reference evidence="5 6" key="1">
    <citation type="submission" date="2019-08" db="EMBL/GenBank/DDBJ databases">
        <title>Whole genome sequencing of chitin degrading bacteria Chitinophaga pinensis YS16.</title>
        <authorList>
            <person name="Singh R.P."/>
            <person name="Manchanda G."/>
            <person name="Maurya I.K."/>
            <person name="Joshi N.K."/>
            <person name="Srivastava A.K."/>
        </authorList>
    </citation>
    <scope>NUCLEOTIDE SEQUENCE [LARGE SCALE GENOMIC DNA]</scope>
    <source>
        <strain evidence="5 6">YS-16</strain>
    </source>
</reference>
<organism evidence="5 6">
    <name type="scientific">Chitinophaga pinensis</name>
    <dbReference type="NCBI Taxonomy" id="79329"/>
    <lineage>
        <taxon>Bacteria</taxon>
        <taxon>Pseudomonadati</taxon>
        <taxon>Bacteroidota</taxon>
        <taxon>Chitinophagia</taxon>
        <taxon>Chitinophagales</taxon>
        <taxon>Chitinophagaceae</taxon>
        <taxon>Chitinophaga</taxon>
    </lineage>
</organism>
<dbReference type="EMBL" id="VOHS01000057">
    <property type="protein sequence ID" value="TWV93329.1"/>
    <property type="molecule type" value="Genomic_DNA"/>
</dbReference>
<dbReference type="Gene3D" id="3.40.50.880">
    <property type="match status" value="1"/>
</dbReference>
<feature type="domain" description="HTH araC/xylS-type" evidence="4">
    <location>
        <begin position="222"/>
        <end position="320"/>
    </location>
</feature>
<keyword evidence="6" id="KW-1185">Reference proteome</keyword>
<evidence type="ECO:0000256" key="2">
    <source>
        <dbReference type="ARBA" id="ARBA00023125"/>
    </source>
</evidence>
<dbReference type="PANTHER" id="PTHR43280">
    <property type="entry name" value="ARAC-FAMILY TRANSCRIPTIONAL REGULATOR"/>
    <property type="match status" value="1"/>
</dbReference>
<keyword evidence="1" id="KW-0805">Transcription regulation</keyword>
<dbReference type="PANTHER" id="PTHR43280:SF2">
    <property type="entry name" value="HTH-TYPE TRANSCRIPTIONAL REGULATOR EXSA"/>
    <property type="match status" value="1"/>
</dbReference>
<proteinExistence type="predicted"/>
<dbReference type="Pfam" id="PF01965">
    <property type="entry name" value="DJ-1_PfpI"/>
    <property type="match status" value="1"/>
</dbReference>
<dbReference type="RefSeq" id="WP_146308028.1">
    <property type="nucleotide sequence ID" value="NZ_VOHS01000057.1"/>
</dbReference>
<sequence>MRIAVLNYPDAVPTCVTGPADIWSGMARMYPVLTGIPLKTAIQIDFITPVEEKLYAGAPGSLVSKKTGAKEVYDLIIIPAMRFEKIELVVAREQVLIRWLQRQYQQGAELASICVGAFMLAATGLLDGKKATTNWLFADKFRSHHPEIEVQDDKIIVDQGRLYSCGGAFSFTSFMIYLIEKFCGHEEAVIASKILMINVHDQPQSTFSIFQFQHTHADEAITKAQQYIEKNFGQPLTIEQLARHCNMSIRNFIRRFEQATTNTPLEYMQRVRVEAAKKMLEGKNEGIGQIASKCGYEDTDYFRKIFKRYVAMTPRAYQEKYGKN</sequence>